<evidence type="ECO:0000259" key="5">
    <source>
        <dbReference type="Pfam" id="PF13874"/>
    </source>
</evidence>
<evidence type="ECO:0000256" key="1">
    <source>
        <dbReference type="ARBA" id="ARBA00004123"/>
    </source>
</evidence>
<protein>
    <recommendedName>
        <fullName evidence="5">Nucleoporin Nup54 alpha-helical domain-containing protein</fullName>
    </recommendedName>
</protein>
<dbReference type="GO" id="GO:0006999">
    <property type="term" value="P:nuclear pore organization"/>
    <property type="evidence" value="ECO:0007669"/>
    <property type="project" value="TreeGrafter"/>
</dbReference>
<feature type="compositionally biased region" description="Polar residues" evidence="4">
    <location>
        <begin position="82"/>
        <end position="93"/>
    </location>
</feature>
<sequence>MFSFGTKPSTNPPTNSNLSQGGTGFSFGANQNPISSTTNSGFNFGTTTSTAPNTSILPSNNTSINPVNNNTGFNGFSFTSTQPNATVNTSHGNIPTMDPNNPLHPLYLLAQGIHYQSPNCALKHILYNVVHPSEKAMYIQPVNMSERMWNQALKDSPDTSCMVPVLAVGVEDLQKRQVFQEKCFDLYQSKLSELVNKIDNIQRIMSVDTKTKIEVYKKRHLEISSRLLQLQVIKNKSLPLTIEEENLRKRLEHMSVALSSNANSVKVSVQELQVKAEMLKPQIYVSNNLNEDSLSQIHKVNFIYSKNIDSSRTARRDLVFD</sequence>
<accession>A0A4P9YLQ7</accession>
<keyword evidence="2" id="KW-0813">Transport</keyword>
<feature type="region of interest" description="Disordered" evidence="4">
    <location>
        <begin position="74"/>
        <end position="94"/>
    </location>
</feature>
<dbReference type="GO" id="GO:0036228">
    <property type="term" value="P:protein localization to nuclear inner membrane"/>
    <property type="evidence" value="ECO:0007669"/>
    <property type="project" value="TreeGrafter"/>
</dbReference>
<dbReference type="GO" id="GO:0017056">
    <property type="term" value="F:structural constituent of nuclear pore"/>
    <property type="evidence" value="ECO:0007669"/>
    <property type="project" value="TreeGrafter"/>
</dbReference>
<feature type="region of interest" description="Disordered" evidence="4">
    <location>
        <begin position="1"/>
        <end position="46"/>
    </location>
</feature>
<dbReference type="AlphaFoldDB" id="A0A4P9YLQ7"/>
<feature type="compositionally biased region" description="Polar residues" evidence="4">
    <location>
        <begin position="1"/>
        <end position="20"/>
    </location>
</feature>
<dbReference type="EMBL" id="ML005041">
    <property type="protein sequence ID" value="RKP20603.1"/>
    <property type="molecule type" value="Genomic_DNA"/>
</dbReference>
<feature type="compositionally biased region" description="Low complexity" evidence="4">
    <location>
        <begin position="35"/>
        <end position="46"/>
    </location>
</feature>
<name>A0A4P9YLQ7_ROZAC</name>
<dbReference type="PANTHER" id="PTHR13000:SF0">
    <property type="entry name" value="NUCLEOPORIN P54"/>
    <property type="match status" value="1"/>
</dbReference>
<keyword evidence="3" id="KW-0539">Nucleus</keyword>
<dbReference type="Proteomes" id="UP000281549">
    <property type="component" value="Unassembled WGS sequence"/>
</dbReference>
<evidence type="ECO:0000313" key="6">
    <source>
        <dbReference type="EMBL" id="RKP20603.1"/>
    </source>
</evidence>
<dbReference type="InterPro" id="IPR024864">
    <property type="entry name" value="Nup54/Nup57/Nup44"/>
</dbReference>
<dbReference type="GO" id="GO:0044613">
    <property type="term" value="C:nuclear pore central transport channel"/>
    <property type="evidence" value="ECO:0007669"/>
    <property type="project" value="TreeGrafter"/>
</dbReference>
<evidence type="ECO:0000256" key="2">
    <source>
        <dbReference type="ARBA" id="ARBA00022448"/>
    </source>
</evidence>
<evidence type="ECO:0000256" key="4">
    <source>
        <dbReference type="SAM" id="MobiDB-lite"/>
    </source>
</evidence>
<reference evidence="7" key="1">
    <citation type="journal article" date="2018" name="Nat. Microbiol.">
        <title>Leveraging single-cell genomics to expand the fungal tree of life.</title>
        <authorList>
            <person name="Ahrendt S.R."/>
            <person name="Quandt C.A."/>
            <person name="Ciobanu D."/>
            <person name="Clum A."/>
            <person name="Salamov A."/>
            <person name="Andreopoulos B."/>
            <person name="Cheng J.F."/>
            <person name="Woyke T."/>
            <person name="Pelin A."/>
            <person name="Henrissat B."/>
            <person name="Reynolds N.K."/>
            <person name="Benny G.L."/>
            <person name="Smith M.E."/>
            <person name="James T.Y."/>
            <person name="Grigoriev I.V."/>
        </authorList>
    </citation>
    <scope>NUCLEOTIDE SEQUENCE [LARGE SCALE GENOMIC DNA]</scope>
    <source>
        <strain evidence="7">CSF55</strain>
    </source>
</reference>
<comment type="subcellular location">
    <subcellularLocation>
        <location evidence="1">Nucleus</location>
    </subcellularLocation>
</comment>
<organism evidence="6 7">
    <name type="scientific">Rozella allomycis (strain CSF55)</name>
    <dbReference type="NCBI Taxonomy" id="988480"/>
    <lineage>
        <taxon>Eukaryota</taxon>
        <taxon>Fungi</taxon>
        <taxon>Fungi incertae sedis</taxon>
        <taxon>Cryptomycota</taxon>
        <taxon>Cryptomycota incertae sedis</taxon>
        <taxon>Rozella</taxon>
    </lineage>
</organism>
<dbReference type="GO" id="GO:0006607">
    <property type="term" value="P:NLS-bearing protein import into nucleus"/>
    <property type="evidence" value="ECO:0007669"/>
    <property type="project" value="TreeGrafter"/>
</dbReference>
<dbReference type="InterPro" id="IPR025712">
    <property type="entry name" value="Nup54_alpha-helical_dom"/>
</dbReference>
<proteinExistence type="predicted"/>
<feature type="domain" description="Nucleoporin Nup54 alpha-helical" evidence="5">
    <location>
        <begin position="141"/>
        <end position="272"/>
    </location>
</feature>
<dbReference type="PANTHER" id="PTHR13000">
    <property type="entry name" value="NUCLEOPORIN P54"/>
    <property type="match status" value="1"/>
</dbReference>
<evidence type="ECO:0000313" key="7">
    <source>
        <dbReference type="Proteomes" id="UP000281549"/>
    </source>
</evidence>
<gene>
    <name evidence="6" type="ORF">ROZALSC1DRAFT_27925</name>
</gene>
<evidence type="ECO:0000256" key="3">
    <source>
        <dbReference type="ARBA" id="ARBA00023242"/>
    </source>
</evidence>
<dbReference type="Gene3D" id="1.20.5.490">
    <property type="entry name" value="Single helix bin"/>
    <property type="match status" value="1"/>
</dbReference>
<dbReference type="Pfam" id="PF13874">
    <property type="entry name" value="Nup54"/>
    <property type="match status" value="1"/>
</dbReference>